<reference evidence="1 2" key="1">
    <citation type="submission" date="2018-05" db="EMBL/GenBank/DDBJ databases">
        <title>Polaribacter aquimarinus sp. nov., isolated from sediment in a sediment of sea.</title>
        <authorList>
            <person name="Lu D."/>
        </authorList>
    </citation>
    <scope>NUCLEOTIDE SEQUENCE [LARGE SCALE GENOMIC DNA]</scope>
    <source>
        <strain evidence="1 2">ZY113</strain>
    </source>
</reference>
<protein>
    <submittedName>
        <fullName evidence="1">Uncharacterized protein</fullName>
    </submittedName>
</protein>
<dbReference type="RefSeq" id="WP_109405674.1">
    <property type="nucleotide sequence ID" value="NZ_QFFG01000006.1"/>
</dbReference>
<accession>A0A2U2J7K2</accession>
<sequence length="194" mass="22356">MKLINHINFSTKHQPQDYYQAIYSSQSYGTFFIVYANFKTTEDENNYYVKEIKLKIINYKGLINIGIENASFIKEFDADDISLGGTLKITLKALDKDEADVHCCDENHPFPKNNSYLFVDRKLSKMHPQGVNFENGIFDEEFFYRDGINEDSQGNVNIASQERQIEVNIDDNQYSAGLISLGTPRCPRSRNKII</sequence>
<dbReference type="EMBL" id="QFFG01000006">
    <property type="protein sequence ID" value="PWG04304.1"/>
    <property type="molecule type" value="Genomic_DNA"/>
</dbReference>
<evidence type="ECO:0000313" key="2">
    <source>
        <dbReference type="Proteomes" id="UP000245670"/>
    </source>
</evidence>
<gene>
    <name evidence="1" type="ORF">DIS07_12910</name>
</gene>
<proteinExistence type="predicted"/>
<evidence type="ECO:0000313" key="1">
    <source>
        <dbReference type="EMBL" id="PWG04304.1"/>
    </source>
</evidence>
<keyword evidence="2" id="KW-1185">Reference proteome</keyword>
<organism evidence="1 2">
    <name type="scientific">Polaribacter aquimarinus</name>
    <dbReference type="NCBI Taxonomy" id="2100726"/>
    <lineage>
        <taxon>Bacteria</taxon>
        <taxon>Pseudomonadati</taxon>
        <taxon>Bacteroidota</taxon>
        <taxon>Flavobacteriia</taxon>
        <taxon>Flavobacteriales</taxon>
        <taxon>Flavobacteriaceae</taxon>
    </lineage>
</organism>
<dbReference type="AlphaFoldDB" id="A0A2U2J7K2"/>
<comment type="caution">
    <text evidence="1">The sequence shown here is derived from an EMBL/GenBank/DDBJ whole genome shotgun (WGS) entry which is preliminary data.</text>
</comment>
<name>A0A2U2J7K2_9FLAO</name>
<dbReference type="OrthoDB" id="1165055at2"/>
<dbReference type="Proteomes" id="UP000245670">
    <property type="component" value="Unassembled WGS sequence"/>
</dbReference>